<feature type="compositionally biased region" description="Pro residues" evidence="19">
    <location>
        <begin position="1"/>
        <end position="16"/>
    </location>
</feature>
<evidence type="ECO:0000256" key="2">
    <source>
        <dbReference type="ARBA" id="ARBA00001966"/>
    </source>
</evidence>
<keyword evidence="20" id="KW-0812">Transmembrane</keyword>
<evidence type="ECO:0000259" key="21">
    <source>
        <dbReference type="PROSITE" id="PS50109"/>
    </source>
</evidence>
<evidence type="ECO:0000256" key="10">
    <source>
        <dbReference type="ARBA" id="ARBA00022723"/>
    </source>
</evidence>
<dbReference type="EC" id="2.7.13.3" evidence="4"/>
<feature type="compositionally biased region" description="Basic and acidic residues" evidence="19">
    <location>
        <begin position="63"/>
        <end position="73"/>
    </location>
</feature>
<keyword evidence="13" id="KW-0067">ATP-binding</keyword>
<comment type="function">
    <text evidence="17">Member of the two-component regulatory system NreB/NreC involved in the control of dissimilatory nitrate/nitrite reduction in response to oxygen. NreB functions as a direct oxygen sensor histidine kinase which is autophosphorylated, in the absence of oxygen, probably at the conserved histidine residue, and transfers its phosphate group probably to a conserved aspartate residue of NreC. NreB/NreC activates the expression of the nitrate (narGHJI) and nitrite (nir) reductase operons, as well as the putative nitrate transporter gene narT.</text>
</comment>
<dbReference type="RefSeq" id="WP_344891122.1">
    <property type="nucleotide sequence ID" value="NZ_BAAAWD010000006.1"/>
</dbReference>
<evidence type="ECO:0000256" key="14">
    <source>
        <dbReference type="ARBA" id="ARBA00023004"/>
    </source>
</evidence>
<dbReference type="InterPro" id="IPR004358">
    <property type="entry name" value="Sig_transdc_His_kin-like_C"/>
</dbReference>
<feature type="transmembrane region" description="Helical" evidence="20">
    <location>
        <begin position="141"/>
        <end position="163"/>
    </location>
</feature>
<proteinExistence type="predicted"/>
<keyword evidence="10" id="KW-0479">Metal-binding</keyword>
<feature type="transmembrane region" description="Helical" evidence="20">
    <location>
        <begin position="211"/>
        <end position="230"/>
    </location>
</feature>
<name>A0ABN3XUK1_9ACTN</name>
<dbReference type="InterPro" id="IPR005467">
    <property type="entry name" value="His_kinase_dom"/>
</dbReference>
<feature type="transmembrane region" description="Helical" evidence="20">
    <location>
        <begin position="261"/>
        <end position="279"/>
    </location>
</feature>
<comment type="subcellular location">
    <subcellularLocation>
        <location evidence="3">Cytoplasm</location>
    </subcellularLocation>
</comment>
<keyword evidence="16" id="KW-0411">Iron-sulfur</keyword>
<evidence type="ECO:0000256" key="5">
    <source>
        <dbReference type="ARBA" id="ARBA00017322"/>
    </source>
</evidence>
<feature type="domain" description="Histidine kinase" evidence="21">
    <location>
        <begin position="641"/>
        <end position="725"/>
    </location>
</feature>
<dbReference type="Pfam" id="PF07730">
    <property type="entry name" value="HisKA_3"/>
    <property type="match status" value="1"/>
</dbReference>
<evidence type="ECO:0000256" key="4">
    <source>
        <dbReference type="ARBA" id="ARBA00012438"/>
    </source>
</evidence>
<evidence type="ECO:0000256" key="17">
    <source>
        <dbReference type="ARBA" id="ARBA00024827"/>
    </source>
</evidence>
<feature type="compositionally biased region" description="Low complexity" evidence="19">
    <location>
        <begin position="36"/>
        <end position="57"/>
    </location>
</feature>
<evidence type="ECO:0000256" key="7">
    <source>
        <dbReference type="ARBA" id="ARBA00022490"/>
    </source>
</evidence>
<feature type="transmembrane region" description="Helical" evidence="20">
    <location>
        <begin position="80"/>
        <end position="101"/>
    </location>
</feature>
<evidence type="ECO:0000256" key="16">
    <source>
        <dbReference type="ARBA" id="ARBA00023014"/>
    </source>
</evidence>
<comment type="catalytic activity">
    <reaction evidence="1">
        <text>ATP + protein L-histidine = ADP + protein N-phospho-L-histidine.</text>
        <dbReference type="EC" id="2.7.13.3"/>
    </reaction>
</comment>
<feature type="transmembrane region" description="Helical" evidence="20">
    <location>
        <begin position="291"/>
        <end position="308"/>
    </location>
</feature>
<accession>A0ABN3XUK1</accession>
<comment type="caution">
    <text evidence="22">The sequence shown here is derived from an EMBL/GenBank/DDBJ whole genome shotgun (WGS) entry which is preliminary data.</text>
</comment>
<evidence type="ECO:0000256" key="8">
    <source>
        <dbReference type="ARBA" id="ARBA00022553"/>
    </source>
</evidence>
<evidence type="ECO:0000256" key="18">
    <source>
        <dbReference type="ARBA" id="ARBA00030800"/>
    </source>
</evidence>
<dbReference type="PROSITE" id="PS50109">
    <property type="entry name" value="HIS_KIN"/>
    <property type="match status" value="1"/>
</dbReference>
<dbReference type="PRINTS" id="PR00344">
    <property type="entry name" value="BCTRLSENSOR"/>
</dbReference>
<dbReference type="SMART" id="SM00387">
    <property type="entry name" value="HATPase_c"/>
    <property type="match status" value="1"/>
</dbReference>
<organism evidence="22 23">
    <name type="scientific">Streptosporangium longisporum</name>
    <dbReference type="NCBI Taxonomy" id="46187"/>
    <lineage>
        <taxon>Bacteria</taxon>
        <taxon>Bacillati</taxon>
        <taxon>Actinomycetota</taxon>
        <taxon>Actinomycetes</taxon>
        <taxon>Streptosporangiales</taxon>
        <taxon>Streptosporangiaceae</taxon>
        <taxon>Streptosporangium</taxon>
    </lineage>
</organism>
<dbReference type="EMBL" id="BAAAWD010000006">
    <property type="protein sequence ID" value="GAA2998081.1"/>
    <property type="molecule type" value="Genomic_DNA"/>
</dbReference>
<evidence type="ECO:0000256" key="6">
    <source>
        <dbReference type="ARBA" id="ARBA00022485"/>
    </source>
</evidence>
<dbReference type="Proteomes" id="UP001499930">
    <property type="component" value="Unassembled WGS sequence"/>
</dbReference>
<keyword evidence="11" id="KW-0547">Nucleotide-binding</keyword>
<comment type="cofactor">
    <cofactor evidence="2">
        <name>[4Fe-4S] cluster</name>
        <dbReference type="ChEBI" id="CHEBI:49883"/>
    </cofactor>
</comment>
<dbReference type="Gene3D" id="3.30.565.10">
    <property type="entry name" value="Histidine kinase-like ATPase, C-terminal domain"/>
    <property type="match status" value="1"/>
</dbReference>
<evidence type="ECO:0000256" key="19">
    <source>
        <dbReference type="SAM" id="MobiDB-lite"/>
    </source>
</evidence>
<keyword evidence="14" id="KW-0408">Iron</keyword>
<dbReference type="Gene3D" id="1.20.5.1930">
    <property type="match status" value="1"/>
</dbReference>
<protein>
    <recommendedName>
        <fullName evidence="5">Oxygen sensor histidine kinase NreB</fullName>
        <ecNumber evidence="4">2.7.13.3</ecNumber>
    </recommendedName>
    <alternativeName>
        <fullName evidence="18">Nitrogen regulation protein B</fullName>
    </alternativeName>
</protein>
<evidence type="ECO:0000256" key="12">
    <source>
        <dbReference type="ARBA" id="ARBA00022777"/>
    </source>
</evidence>
<feature type="region of interest" description="Disordered" evidence="19">
    <location>
        <begin position="36"/>
        <end position="73"/>
    </location>
</feature>
<keyword evidence="23" id="KW-1185">Reference proteome</keyword>
<evidence type="ECO:0000313" key="22">
    <source>
        <dbReference type="EMBL" id="GAA2998081.1"/>
    </source>
</evidence>
<keyword evidence="9" id="KW-0808">Transferase</keyword>
<evidence type="ECO:0000256" key="9">
    <source>
        <dbReference type="ARBA" id="ARBA00022679"/>
    </source>
</evidence>
<keyword evidence="20" id="KW-1133">Transmembrane helix</keyword>
<dbReference type="PANTHER" id="PTHR24421:SF10">
    <property type="entry name" value="NITRATE_NITRITE SENSOR PROTEIN NARQ"/>
    <property type="match status" value="1"/>
</dbReference>
<evidence type="ECO:0000256" key="13">
    <source>
        <dbReference type="ARBA" id="ARBA00022840"/>
    </source>
</evidence>
<feature type="transmembrane region" description="Helical" evidence="20">
    <location>
        <begin position="113"/>
        <end position="132"/>
    </location>
</feature>
<keyword evidence="8" id="KW-0597">Phosphoprotein</keyword>
<keyword evidence="15" id="KW-0902">Two-component regulatory system</keyword>
<evidence type="ECO:0000256" key="3">
    <source>
        <dbReference type="ARBA" id="ARBA00004496"/>
    </source>
</evidence>
<dbReference type="InterPro" id="IPR011712">
    <property type="entry name" value="Sig_transdc_His_kin_sub3_dim/P"/>
</dbReference>
<dbReference type="InterPro" id="IPR003594">
    <property type="entry name" value="HATPase_dom"/>
</dbReference>
<feature type="transmembrane region" description="Helical" evidence="20">
    <location>
        <begin position="314"/>
        <end position="338"/>
    </location>
</feature>
<evidence type="ECO:0000256" key="15">
    <source>
        <dbReference type="ARBA" id="ARBA00023012"/>
    </source>
</evidence>
<feature type="transmembrane region" description="Helical" evidence="20">
    <location>
        <begin position="350"/>
        <end position="372"/>
    </location>
</feature>
<feature type="region of interest" description="Disordered" evidence="19">
    <location>
        <begin position="1"/>
        <end position="21"/>
    </location>
</feature>
<keyword evidence="7" id="KW-0963">Cytoplasm</keyword>
<feature type="transmembrane region" description="Helical" evidence="20">
    <location>
        <begin position="175"/>
        <end position="199"/>
    </location>
</feature>
<dbReference type="Pfam" id="PF02518">
    <property type="entry name" value="HATPase_c"/>
    <property type="match status" value="1"/>
</dbReference>
<keyword evidence="12" id="KW-0418">Kinase</keyword>
<evidence type="ECO:0000256" key="11">
    <source>
        <dbReference type="ARBA" id="ARBA00022741"/>
    </source>
</evidence>
<keyword evidence="6" id="KW-0004">4Fe-4S</keyword>
<keyword evidence="20" id="KW-0472">Membrane</keyword>
<sequence length="727" mass="77650">MTPPPRESAPPSPASPASPVDFAGSADFADFAGSVSSVDSADSADSAGSAGSAGSVRSRSRRTSPDRDVRDSPDRRRTALAVLVWTGAVLAPVGNVLAVRLTDLSASTWTDPFVTLDPTVMLFPAAGAFLITRRPGLTVPWLLWGGGIAGSLFYLTYAAAHWLHLTSPGAAVTPYLAWAGMWLWLWHAPVLTSLLPLLFPDGRLPSRRWRPVLYANLALMAGHSLFLGLAPDPEFESQLPLANPFGVEALREISPAVEEHIGLPMMVLTALGIASLLFRYRAGDTELRRQIAWYGGALAVLLGSWILREMTGSWLLKAMETVFIAGLPLSIIAAVLRHRLYGIDVVLNRTIVYGSLVAVTGGVYFVLIWLAGVLASDLGRGAGPVAALAVGTVFHPLRLRLQGVVDRAFAVERDPYRVVDQLGRIGQGAHDPAAALDEAVTVIREVLGAGGVDVEVHTGRAGTTRVFACGRPESGARQVPLLWHAERVGTLRVSGARPGREPMAVLARHLAELAHAVRLTADLRRSRERIRSTRDEERRRLGRELHDGLGPALTSVTFALDEARRRLDTDPGAVEELLVRIRGEMIATIASVRELVYGLRPPALDDLGLEGALRAFAGETAVTADGSMDGLPAAVEVAAYRIAQEAFTNARRHARAATVVVRLRRLPSELRVEVADDGVGLPENPVAGVGLTSMRERAAEVGGSCVIGRRPGGGTEVTVRLPVEETA</sequence>
<dbReference type="InterPro" id="IPR050482">
    <property type="entry name" value="Sensor_HK_TwoCompSys"/>
</dbReference>
<evidence type="ECO:0000313" key="23">
    <source>
        <dbReference type="Proteomes" id="UP001499930"/>
    </source>
</evidence>
<reference evidence="23" key="1">
    <citation type="journal article" date="2019" name="Int. J. Syst. Evol. Microbiol.">
        <title>The Global Catalogue of Microorganisms (GCM) 10K type strain sequencing project: providing services to taxonomists for standard genome sequencing and annotation.</title>
        <authorList>
            <consortium name="The Broad Institute Genomics Platform"/>
            <consortium name="The Broad Institute Genome Sequencing Center for Infectious Disease"/>
            <person name="Wu L."/>
            <person name="Ma J."/>
        </authorList>
    </citation>
    <scope>NUCLEOTIDE SEQUENCE [LARGE SCALE GENOMIC DNA]</scope>
    <source>
        <strain evidence="23">JCM 3106</strain>
    </source>
</reference>
<evidence type="ECO:0000256" key="1">
    <source>
        <dbReference type="ARBA" id="ARBA00000085"/>
    </source>
</evidence>
<evidence type="ECO:0000256" key="20">
    <source>
        <dbReference type="SAM" id="Phobius"/>
    </source>
</evidence>
<dbReference type="InterPro" id="IPR036890">
    <property type="entry name" value="HATPase_C_sf"/>
</dbReference>
<dbReference type="SUPFAM" id="SSF55874">
    <property type="entry name" value="ATPase domain of HSP90 chaperone/DNA topoisomerase II/histidine kinase"/>
    <property type="match status" value="1"/>
</dbReference>
<dbReference type="PANTHER" id="PTHR24421">
    <property type="entry name" value="NITRATE/NITRITE SENSOR PROTEIN NARX-RELATED"/>
    <property type="match status" value="1"/>
</dbReference>
<gene>
    <name evidence="22" type="ORF">GCM10017559_18430</name>
</gene>
<dbReference type="CDD" id="cd16917">
    <property type="entry name" value="HATPase_UhpB-NarQ-NarX-like"/>
    <property type="match status" value="1"/>
</dbReference>